<name>A0A1X2GTV2_9FUNG</name>
<proteinExistence type="predicted"/>
<evidence type="ECO:0000256" key="1">
    <source>
        <dbReference type="ARBA" id="ARBA00022664"/>
    </source>
</evidence>
<evidence type="ECO:0000313" key="5">
    <source>
        <dbReference type="Proteomes" id="UP000242146"/>
    </source>
</evidence>
<evidence type="ECO:0000313" key="4">
    <source>
        <dbReference type="EMBL" id="ORX61399.1"/>
    </source>
</evidence>
<feature type="compositionally biased region" description="Basic residues" evidence="2">
    <location>
        <begin position="180"/>
        <end position="196"/>
    </location>
</feature>
<protein>
    <submittedName>
        <fullName evidence="4">PWI domain-containing protein</fullName>
    </submittedName>
</protein>
<keyword evidence="5" id="KW-1185">Reference proteome</keyword>
<feature type="compositionally biased region" description="Basic and acidic residues" evidence="2">
    <location>
        <begin position="234"/>
        <end position="245"/>
    </location>
</feature>
<dbReference type="PROSITE" id="PS51025">
    <property type="entry name" value="PWI"/>
    <property type="match status" value="1"/>
</dbReference>
<dbReference type="PANTHER" id="PTHR23148:SF0">
    <property type="entry name" value="SERINE_ARGININE REPETITIVE MATRIX PROTEIN 1"/>
    <property type="match status" value="1"/>
</dbReference>
<dbReference type="GO" id="GO:0045292">
    <property type="term" value="P:mRNA cis splicing, via spliceosome"/>
    <property type="evidence" value="ECO:0007669"/>
    <property type="project" value="EnsemblFungi"/>
</dbReference>
<dbReference type="PANTHER" id="PTHR23148">
    <property type="entry name" value="SERINE/ARGININE REGULATED NUCLEAR MATRIX PROTEIN"/>
    <property type="match status" value="1"/>
</dbReference>
<dbReference type="EMBL" id="MCGT01000003">
    <property type="protein sequence ID" value="ORX61399.1"/>
    <property type="molecule type" value="Genomic_DNA"/>
</dbReference>
<accession>A0A1X2GTV2</accession>
<gene>
    <name evidence="4" type="ORF">DM01DRAFT_1331999</name>
</gene>
<dbReference type="STRING" id="101127.A0A1X2GTV2"/>
<feature type="domain" description="PWI" evidence="3">
    <location>
        <begin position="27"/>
        <end position="125"/>
    </location>
</feature>
<dbReference type="OrthoDB" id="163257at2759"/>
<reference evidence="4 5" key="1">
    <citation type="submission" date="2016-07" db="EMBL/GenBank/DDBJ databases">
        <title>Pervasive Adenine N6-methylation of Active Genes in Fungi.</title>
        <authorList>
            <consortium name="DOE Joint Genome Institute"/>
            <person name="Mondo S.J."/>
            <person name="Dannebaum R.O."/>
            <person name="Kuo R.C."/>
            <person name="Labutti K."/>
            <person name="Haridas S."/>
            <person name="Kuo A."/>
            <person name="Salamov A."/>
            <person name="Ahrendt S.R."/>
            <person name="Lipzen A."/>
            <person name="Sullivan W."/>
            <person name="Andreopoulos W.B."/>
            <person name="Clum A."/>
            <person name="Lindquist E."/>
            <person name="Daum C."/>
            <person name="Ramamoorthy G.K."/>
            <person name="Gryganskyi A."/>
            <person name="Culley D."/>
            <person name="Magnuson J.K."/>
            <person name="James T.Y."/>
            <person name="O'Malley M.A."/>
            <person name="Stajich J.E."/>
            <person name="Spatafora J.W."/>
            <person name="Visel A."/>
            <person name="Grigoriev I.V."/>
        </authorList>
    </citation>
    <scope>NUCLEOTIDE SEQUENCE [LARGE SCALE GENOMIC DNA]</scope>
    <source>
        <strain evidence="4 5">NRRL 3301</strain>
    </source>
</reference>
<dbReference type="SMART" id="SM00311">
    <property type="entry name" value="PWI"/>
    <property type="match status" value="1"/>
</dbReference>
<comment type="caution">
    <text evidence="4">The sequence shown here is derived from an EMBL/GenBank/DDBJ whole genome shotgun (WGS) entry which is preliminary data.</text>
</comment>
<dbReference type="GO" id="GO:0048024">
    <property type="term" value="P:regulation of mRNA splicing, via spliceosome"/>
    <property type="evidence" value="ECO:0007669"/>
    <property type="project" value="TreeGrafter"/>
</dbReference>
<feature type="compositionally biased region" description="Basic residues" evidence="2">
    <location>
        <begin position="216"/>
        <end position="233"/>
    </location>
</feature>
<dbReference type="InterPro" id="IPR052225">
    <property type="entry name" value="Ser/Arg_repetitive_matrix"/>
</dbReference>
<feature type="compositionally biased region" description="Basic and acidic residues" evidence="2">
    <location>
        <begin position="129"/>
        <end position="162"/>
    </location>
</feature>
<evidence type="ECO:0000259" key="3">
    <source>
        <dbReference type="PROSITE" id="PS51025"/>
    </source>
</evidence>
<dbReference type="Pfam" id="PF01480">
    <property type="entry name" value="PWI"/>
    <property type="match status" value="1"/>
</dbReference>
<sequence>MGDGFFKGASAEQDSRFSNKEKKLLKSINFPPEFDQKVDFKKVNLDVIRPWIANKITQYLGVEDEVIVDFAFSLLEEQKPDPKRIQINLTGFLESNTPAFMLELWKLLLSAQETIGGIPKEFIDQKKEELRRKREQEEDRRKERDSTMDRIRQQRDDDREYHASQPSSRRSRFDRSSPPPRRRHRSPSPVDRHRRYSPSSDRRSRRPSRSPSRSRSPSHRRRQHRSRSPSPRRSRQDYGRYERRR</sequence>
<dbReference type="InterPro" id="IPR002483">
    <property type="entry name" value="PWI_dom"/>
</dbReference>
<dbReference type="AlphaFoldDB" id="A0A1X2GTV2"/>
<keyword evidence="1" id="KW-0507">mRNA processing</keyword>
<organism evidence="4 5">
    <name type="scientific">Hesseltinella vesiculosa</name>
    <dbReference type="NCBI Taxonomy" id="101127"/>
    <lineage>
        <taxon>Eukaryota</taxon>
        <taxon>Fungi</taxon>
        <taxon>Fungi incertae sedis</taxon>
        <taxon>Mucoromycota</taxon>
        <taxon>Mucoromycotina</taxon>
        <taxon>Mucoromycetes</taxon>
        <taxon>Mucorales</taxon>
        <taxon>Cunninghamellaceae</taxon>
        <taxon>Hesseltinella</taxon>
    </lineage>
</organism>
<feature type="region of interest" description="Disordered" evidence="2">
    <location>
        <begin position="129"/>
        <end position="245"/>
    </location>
</feature>
<dbReference type="SUPFAM" id="SSF101233">
    <property type="entry name" value="PWI domain"/>
    <property type="match status" value="1"/>
</dbReference>
<dbReference type="InterPro" id="IPR036483">
    <property type="entry name" value="PWI_dom_sf"/>
</dbReference>
<dbReference type="GO" id="GO:0005681">
    <property type="term" value="C:spliceosomal complex"/>
    <property type="evidence" value="ECO:0007669"/>
    <property type="project" value="TreeGrafter"/>
</dbReference>
<dbReference type="Gene3D" id="1.20.1390.10">
    <property type="entry name" value="PWI domain"/>
    <property type="match status" value="1"/>
</dbReference>
<dbReference type="GO" id="GO:0003723">
    <property type="term" value="F:RNA binding"/>
    <property type="evidence" value="ECO:0007669"/>
    <property type="project" value="TreeGrafter"/>
</dbReference>
<evidence type="ECO:0000256" key="2">
    <source>
        <dbReference type="SAM" id="MobiDB-lite"/>
    </source>
</evidence>
<dbReference type="Proteomes" id="UP000242146">
    <property type="component" value="Unassembled WGS sequence"/>
</dbReference>